<evidence type="ECO:0000259" key="2">
    <source>
        <dbReference type="Pfam" id="PF03221"/>
    </source>
</evidence>
<evidence type="ECO:0000313" key="4">
    <source>
        <dbReference type="Proteomes" id="UP000022910"/>
    </source>
</evidence>
<dbReference type="Pfam" id="PF03221">
    <property type="entry name" value="HTH_Tnp_Tc5"/>
    <property type="match status" value="1"/>
</dbReference>
<name>A0A015KSE3_RHIIW</name>
<dbReference type="InterPro" id="IPR006600">
    <property type="entry name" value="HTH_CenpB_DNA-bd_dom"/>
</dbReference>
<dbReference type="GO" id="GO:0005634">
    <property type="term" value="C:nucleus"/>
    <property type="evidence" value="ECO:0007669"/>
    <property type="project" value="TreeGrafter"/>
</dbReference>
<keyword evidence="4" id="KW-1185">Reference proteome</keyword>
<proteinExistence type="predicted"/>
<dbReference type="HOGENOM" id="CLU_018294_7_0_1"/>
<dbReference type="InterPro" id="IPR050863">
    <property type="entry name" value="CenT-Element_Derived"/>
</dbReference>
<sequence length="179" mass="20687">MRENKDTNNKKKKSLILAQKKELCEKQRDQKLNGVQLAAQYGISTNTVSDILKRSEHWLSIDATLPNANNFCEKSSVYLQLEEVMSIWVDQQISRNLTINGPIIQQKAVEEIICIHMKKKGEADSAPIDELLQMRAELREILQAYELKDIWNCDETALFWRLESFKTIAHDPVKIACRN</sequence>
<evidence type="ECO:0000313" key="3">
    <source>
        <dbReference type="EMBL" id="EXX62781.1"/>
    </source>
</evidence>
<evidence type="ECO:0000256" key="1">
    <source>
        <dbReference type="ARBA" id="ARBA00023125"/>
    </source>
</evidence>
<dbReference type="EMBL" id="JEMT01024455">
    <property type="protein sequence ID" value="EXX62781.1"/>
    <property type="molecule type" value="Genomic_DNA"/>
</dbReference>
<keyword evidence="1" id="KW-0238">DNA-binding</keyword>
<dbReference type="Proteomes" id="UP000022910">
    <property type="component" value="Unassembled WGS sequence"/>
</dbReference>
<dbReference type="Gene3D" id="1.10.10.60">
    <property type="entry name" value="Homeodomain-like"/>
    <property type="match status" value="2"/>
</dbReference>
<comment type="caution">
    <text evidence="3">The sequence shown here is derived from an EMBL/GenBank/DDBJ whole genome shotgun (WGS) entry which is preliminary data.</text>
</comment>
<protein>
    <recommendedName>
        <fullName evidence="2">HTH CENPB-type domain-containing protein</fullName>
    </recommendedName>
</protein>
<dbReference type="PANTHER" id="PTHR19303">
    <property type="entry name" value="TRANSPOSON"/>
    <property type="match status" value="1"/>
</dbReference>
<organism evidence="3 4">
    <name type="scientific">Rhizophagus irregularis (strain DAOM 197198w)</name>
    <name type="common">Glomus intraradices</name>
    <dbReference type="NCBI Taxonomy" id="1432141"/>
    <lineage>
        <taxon>Eukaryota</taxon>
        <taxon>Fungi</taxon>
        <taxon>Fungi incertae sedis</taxon>
        <taxon>Mucoromycota</taxon>
        <taxon>Glomeromycotina</taxon>
        <taxon>Glomeromycetes</taxon>
        <taxon>Glomerales</taxon>
        <taxon>Glomeraceae</taxon>
        <taxon>Rhizophagus</taxon>
    </lineage>
</organism>
<accession>A0A015KSE3</accession>
<dbReference type="SUPFAM" id="SSF46689">
    <property type="entry name" value="Homeodomain-like"/>
    <property type="match status" value="2"/>
</dbReference>
<dbReference type="AlphaFoldDB" id="A0A015KSE3"/>
<gene>
    <name evidence="3" type="ORF">RirG_158520</name>
</gene>
<dbReference type="GO" id="GO:0003677">
    <property type="term" value="F:DNA binding"/>
    <property type="evidence" value="ECO:0007669"/>
    <property type="project" value="UniProtKB-KW"/>
</dbReference>
<feature type="domain" description="HTH CENPB-type" evidence="2">
    <location>
        <begin position="78"/>
        <end position="112"/>
    </location>
</feature>
<dbReference type="PANTHER" id="PTHR19303:SF73">
    <property type="entry name" value="PROTEIN PDC2"/>
    <property type="match status" value="1"/>
</dbReference>
<reference evidence="3 4" key="1">
    <citation type="submission" date="2014-02" db="EMBL/GenBank/DDBJ databases">
        <title>Single nucleus genome sequencing reveals high similarity among nuclei of an endomycorrhizal fungus.</title>
        <authorList>
            <person name="Lin K."/>
            <person name="Geurts R."/>
            <person name="Zhang Z."/>
            <person name="Limpens E."/>
            <person name="Saunders D.G."/>
            <person name="Mu D."/>
            <person name="Pang E."/>
            <person name="Cao H."/>
            <person name="Cha H."/>
            <person name="Lin T."/>
            <person name="Zhou Q."/>
            <person name="Shang Y."/>
            <person name="Li Y."/>
            <person name="Ivanov S."/>
            <person name="Sharma T."/>
            <person name="Velzen R.V."/>
            <person name="Ruijter N.D."/>
            <person name="Aanen D.K."/>
            <person name="Win J."/>
            <person name="Kamoun S."/>
            <person name="Bisseling T."/>
            <person name="Huang S."/>
        </authorList>
    </citation>
    <scope>NUCLEOTIDE SEQUENCE [LARGE SCALE GENOMIC DNA]</scope>
    <source>
        <strain evidence="4">DAOM197198w</strain>
    </source>
</reference>
<dbReference type="InterPro" id="IPR009057">
    <property type="entry name" value="Homeodomain-like_sf"/>
</dbReference>